<dbReference type="RefSeq" id="WP_056936992.1">
    <property type="nucleotide sequence ID" value="NZ_AZFN01000006.1"/>
</dbReference>
<comment type="caution">
    <text evidence="1">The sequence shown here is derived from an EMBL/GenBank/DDBJ whole genome shotgun (WGS) entry which is preliminary data.</text>
</comment>
<dbReference type="Proteomes" id="UP000051739">
    <property type="component" value="Unassembled WGS sequence"/>
</dbReference>
<dbReference type="InterPro" id="IPR007920">
    <property type="entry name" value="UPF0223"/>
</dbReference>
<dbReference type="NCBIfam" id="NF003353">
    <property type="entry name" value="PRK04387.1"/>
    <property type="match status" value="1"/>
</dbReference>
<sequence>MAGGNYAYPLDSGWSTEELIAVTNLYQVVEDAYEIGVSRSKILKAYADFKKVVSSKAFEKQLSRQFAKVSGYEIYQVVRRAQTDESSKIKMEG</sequence>
<dbReference type="AlphaFoldDB" id="A0A0R1VB74"/>
<dbReference type="InterPro" id="IPR023324">
    <property type="entry name" value="BH2638-like_sf"/>
</dbReference>
<dbReference type="SUPFAM" id="SSF158504">
    <property type="entry name" value="BH2638-like"/>
    <property type="match status" value="1"/>
</dbReference>
<gene>
    <name evidence="1" type="ORF">FC60_GL001529</name>
</gene>
<dbReference type="PIRSF" id="PIRSF037260">
    <property type="entry name" value="UPF0223"/>
    <property type="match status" value="1"/>
</dbReference>
<evidence type="ECO:0000313" key="1">
    <source>
        <dbReference type="EMBL" id="KRM02833.1"/>
    </source>
</evidence>
<dbReference type="PATRIC" id="fig|1423749.3.peg.1582"/>
<reference evidence="1 2" key="1">
    <citation type="journal article" date="2015" name="Genome Announc.">
        <title>Expanding the biotechnology potential of lactobacilli through comparative genomics of 213 strains and associated genera.</title>
        <authorList>
            <person name="Sun Z."/>
            <person name="Harris H.M."/>
            <person name="McCann A."/>
            <person name="Guo C."/>
            <person name="Argimon S."/>
            <person name="Zhang W."/>
            <person name="Yang X."/>
            <person name="Jeffery I.B."/>
            <person name="Cooney J.C."/>
            <person name="Kagawa T.F."/>
            <person name="Liu W."/>
            <person name="Song Y."/>
            <person name="Salvetti E."/>
            <person name="Wrobel A."/>
            <person name="Rasinkangas P."/>
            <person name="Parkhill J."/>
            <person name="Rea M.C."/>
            <person name="O'Sullivan O."/>
            <person name="Ritari J."/>
            <person name="Douillard F.P."/>
            <person name="Paul Ross R."/>
            <person name="Yang R."/>
            <person name="Briner A.E."/>
            <person name="Felis G.E."/>
            <person name="de Vos W.M."/>
            <person name="Barrangou R."/>
            <person name="Klaenhammer T.R."/>
            <person name="Caufield P.W."/>
            <person name="Cui Y."/>
            <person name="Zhang H."/>
            <person name="O'Toole P.W."/>
        </authorList>
    </citation>
    <scope>NUCLEOTIDE SEQUENCE [LARGE SCALE GENOMIC DNA]</scope>
    <source>
        <strain evidence="1 2">DSM 16045</strain>
    </source>
</reference>
<evidence type="ECO:0000313" key="2">
    <source>
        <dbReference type="Proteomes" id="UP000051739"/>
    </source>
</evidence>
<keyword evidence="2" id="KW-1185">Reference proteome</keyword>
<name>A0A0R1VB74_9LACO</name>
<dbReference type="EMBL" id="AZFN01000006">
    <property type="protein sequence ID" value="KRM02833.1"/>
    <property type="molecule type" value="Genomic_DNA"/>
</dbReference>
<accession>A0A0R1VB74</accession>
<organism evidence="1 2">
    <name type="scientific">Limosilactobacillus gastricus DSM 16045</name>
    <dbReference type="NCBI Taxonomy" id="1423749"/>
    <lineage>
        <taxon>Bacteria</taxon>
        <taxon>Bacillati</taxon>
        <taxon>Bacillota</taxon>
        <taxon>Bacilli</taxon>
        <taxon>Lactobacillales</taxon>
        <taxon>Lactobacillaceae</taxon>
        <taxon>Limosilactobacillus</taxon>
    </lineage>
</organism>
<proteinExistence type="predicted"/>
<dbReference type="Pfam" id="PF05256">
    <property type="entry name" value="UPF0223"/>
    <property type="match status" value="1"/>
</dbReference>
<protein>
    <submittedName>
        <fullName evidence="1">Uncharacterized protein</fullName>
    </submittedName>
</protein>
<dbReference type="Gene3D" id="1.10.220.80">
    <property type="entry name" value="BH2638-like"/>
    <property type="match status" value="1"/>
</dbReference>